<accession>A0A2S5REV3</accession>
<comment type="caution">
    <text evidence="1">The sequence shown here is derived from an EMBL/GenBank/DDBJ whole genome shotgun (WGS) entry which is preliminary data.</text>
</comment>
<reference evidence="1 2" key="1">
    <citation type="submission" date="2017-11" db="EMBL/GenBank/DDBJ databases">
        <title>Genome sequence of Entomoplasma lucivorax PIPN-2 (ATCC 49196).</title>
        <authorList>
            <person name="Lo W.-S."/>
            <person name="Gasparich G.E."/>
            <person name="Kuo C.-H."/>
        </authorList>
    </citation>
    <scope>NUCLEOTIDE SEQUENCE [LARGE SCALE GENOMIC DNA]</scope>
    <source>
        <strain evidence="1 2">PIPN-2</strain>
    </source>
</reference>
<sequence>MFTIEVLKKHINQAEDLTIDLGPLNDNQKATIINAFIQQNRGKGVDIGDIEIINEPDTTSATIGVKTTLNTHKGSVQVNYQVRKTISTISGLDLDLGQLNDNQKATIIQEFIDQNPDKDLLASDLEIQTYPSGDSATIKVKTDSGTHKGEVIVTFTTE</sequence>
<proteinExistence type="predicted"/>
<dbReference type="Proteomes" id="UP000237865">
    <property type="component" value="Unassembled WGS sequence"/>
</dbReference>
<evidence type="ECO:0000313" key="2">
    <source>
        <dbReference type="Proteomes" id="UP000237865"/>
    </source>
</evidence>
<keyword evidence="2" id="KW-1185">Reference proteome</keyword>
<evidence type="ECO:0000313" key="1">
    <source>
        <dbReference type="EMBL" id="PPE05844.1"/>
    </source>
</evidence>
<organism evidence="1 2">
    <name type="scientific">Williamsoniiplasma lucivorax</name>
    <dbReference type="NCBI Taxonomy" id="209274"/>
    <lineage>
        <taxon>Bacteria</taxon>
        <taxon>Bacillati</taxon>
        <taxon>Mycoplasmatota</taxon>
        <taxon>Mollicutes</taxon>
        <taxon>Entomoplasmatales</taxon>
        <taxon>Williamsoniiplasma</taxon>
    </lineage>
</organism>
<dbReference type="AlphaFoldDB" id="A0A2S5REV3"/>
<gene>
    <name evidence="1" type="ORF">ELUCI_v1c01320</name>
</gene>
<dbReference type="EMBL" id="PHNE01000001">
    <property type="protein sequence ID" value="PPE05844.1"/>
    <property type="molecule type" value="Genomic_DNA"/>
</dbReference>
<protein>
    <submittedName>
        <fullName evidence="1">Uncharacterized protein</fullName>
    </submittedName>
</protein>
<name>A0A2S5REV3_9MOLU</name>